<dbReference type="VEuPathDB" id="FungiDB:JI435_093430"/>
<protein>
    <submittedName>
        <fullName evidence="1">Uncharacterized protein</fullName>
    </submittedName>
</protein>
<sequence length="63" mass="7281">MMIEALRIGPSSTLLRVRAVYRFHHFGSILHLTWVSDLERLLLRFASCGKNPVMGLRVVQQMQ</sequence>
<name>A0A7U2F8V2_PHANO</name>
<reference evidence="2" key="1">
    <citation type="journal article" date="2021" name="BMC Genomics">
        <title>Chromosome-level genome assembly and manually-curated proteome of model necrotroph Parastagonospora nodorum Sn15 reveals a genome-wide trove of candidate effector homologs, and redundancy of virulence-related functions within an accessory chromosome.</title>
        <authorList>
            <person name="Bertazzoni S."/>
            <person name="Jones D.A.B."/>
            <person name="Phan H.T."/>
            <person name="Tan K.-C."/>
            <person name="Hane J.K."/>
        </authorList>
    </citation>
    <scope>NUCLEOTIDE SEQUENCE [LARGE SCALE GENOMIC DNA]</scope>
    <source>
        <strain evidence="2">SN15 / ATCC MYA-4574 / FGSC 10173)</strain>
    </source>
</reference>
<dbReference type="AlphaFoldDB" id="A0A7U2F8V2"/>
<accession>A0A7U2F8V2</accession>
<proteinExistence type="predicted"/>
<evidence type="ECO:0000313" key="2">
    <source>
        <dbReference type="Proteomes" id="UP000663193"/>
    </source>
</evidence>
<evidence type="ECO:0000313" key="1">
    <source>
        <dbReference type="EMBL" id="QRD00812.1"/>
    </source>
</evidence>
<organism evidence="1 2">
    <name type="scientific">Phaeosphaeria nodorum (strain SN15 / ATCC MYA-4574 / FGSC 10173)</name>
    <name type="common">Glume blotch fungus</name>
    <name type="synonym">Parastagonospora nodorum</name>
    <dbReference type="NCBI Taxonomy" id="321614"/>
    <lineage>
        <taxon>Eukaryota</taxon>
        <taxon>Fungi</taxon>
        <taxon>Dikarya</taxon>
        <taxon>Ascomycota</taxon>
        <taxon>Pezizomycotina</taxon>
        <taxon>Dothideomycetes</taxon>
        <taxon>Pleosporomycetidae</taxon>
        <taxon>Pleosporales</taxon>
        <taxon>Pleosporineae</taxon>
        <taxon>Phaeosphaeriaceae</taxon>
        <taxon>Parastagonospora</taxon>
    </lineage>
</organism>
<dbReference type="EMBL" id="CP069033">
    <property type="protein sequence ID" value="QRD00812.1"/>
    <property type="molecule type" value="Genomic_DNA"/>
</dbReference>
<gene>
    <name evidence="1" type="ORF">JI435_093430</name>
</gene>
<keyword evidence="2" id="KW-1185">Reference proteome</keyword>
<dbReference type="Proteomes" id="UP000663193">
    <property type="component" value="Chromosome 11"/>
</dbReference>